<reference evidence="1 2" key="1">
    <citation type="journal article" date="2023" name="G3 (Bethesda)">
        <title>A chromosome-length genome assembly and annotation of blackberry (Rubus argutus, cv. 'Hillquist').</title>
        <authorList>
            <person name="Bruna T."/>
            <person name="Aryal R."/>
            <person name="Dudchenko O."/>
            <person name="Sargent D.J."/>
            <person name="Mead D."/>
            <person name="Buti M."/>
            <person name="Cavallini A."/>
            <person name="Hytonen T."/>
            <person name="Andres J."/>
            <person name="Pham M."/>
            <person name="Weisz D."/>
            <person name="Mascagni F."/>
            <person name="Usai G."/>
            <person name="Natali L."/>
            <person name="Bassil N."/>
            <person name="Fernandez G.E."/>
            <person name="Lomsadze A."/>
            <person name="Armour M."/>
            <person name="Olukolu B."/>
            <person name="Poorten T."/>
            <person name="Britton C."/>
            <person name="Davik J."/>
            <person name="Ashrafi H."/>
            <person name="Aiden E.L."/>
            <person name="Borodovsky M."/>
            <person name="Worthington M."/>
        </authorList>
    </citation>
    <scope>NUCLEOTIDE SEQUENCE [LARGE SCALE GENOMIC DNA]</scope>
    <source>
        <strain evidence="1">PI 553951</strain>
    </source>
</reference>
<evidence type="ECO:0000313" key="1">
    <source>
        <dbReference type="EMBL" id="KAK9931982.1"/>
    </source>
</evidence>
<accession>A0AAW1X8C3</accession>
<dbReference type="EMBL" id="JBEDUW010000004">
    <property type="protein sequence ID" value="KAK9931982.1"/>
    <property type="molecule type" value="Genomic_DNA"/>
</dbReference>
<dbReference type="AlphaFoldDB" id="A0AAW1X8C3"/>
<organism evidence="1 2">
    <name type="scientific">Rubus argutus</name>
    <name type="common">Southern blackberry</name>
    <dbReference type="NCBI Taxonomy" id="59490"/>
    <lineage>
        <taxon>Eukaryota</taxon>
        <taxon>Viridiplantae</taxon>
        <taxon>Streptophyta</taxon>
        <taxon>Embryophyta</taxon>
        <taxon>Tracheophyta</taxon>
        <taxon>Spermatophyta</taxon>
        <taxon>Magnoliopsida</taxon>
        <taxon>eudicotyledons</taxon>
        <taxon>Gunneridae</taxon>
        <taxon>Pentapetalae</taxon>
        <taxon>rosids</taxon>
        <taxon>fabids</taxon>
        <taxon>Rosales</taxon>
        <taxon>Rosaceae</taxon>
        <taxon>Rosoideae</taxon>
        <taxon>Rosoideae incertae sedis</taxon>
        <taxon>Rubus</taxon>
    </lineage>
</organism>
<proteinExistence type="predicted"/>
<gene>
    <name evidence="1" type="ORF">M0R45_019235</name>
</gene>
<dbReference type="Proteomes" id="UP001457282">
    <property type="component" value="Unassembled WGS sequence"/>
</dbReference>
<sequence>MCHNTDHSKETCPRMQHDLEWCPQPNSWWNNNQIAFQFPQIAHQVHQPSLPRRQSLEDVVYSLAQETQEYIQWSRDLNQRMAEMGPNFSFPTIEEAVTSTPQPLDYFSFQTLNEEGIYFDDCYEQQLEVERSEDHDFCYSTKFVGVSDFDESFWDEELFNNKEGEIALNENEFQVPKAIIIPHEDQDCYKKDFFEEESIIISVVEPLSTPHENPWFQDHVEIVICEHHKPSVEIFLALHIDLTKRRWRWRKRKIKERLGPYISIVRKASRLMKIKHMMAPRPKPPDYS</sequence>
<comment type="caution">
    <text evidence="1">The sequence shown here is derived from an EMBL/GenBank/DDBJ whole genome shotgun (WGS) entry which is preliminary data.</text>
</comment>
<keyword evidence="2" id="KW-1185">Reference proteome</keyword>
<protein>
    <submittedName>
        <fullName evidence="1">Uncharacterized protein</fullName>
    </submittedName>
</protein>
<evidence type="ECO:0000313" key="2">
    <source>
        <dbReference type="Proteomes" id="UP001457282"/>
    </source>
</evidence>
<name>A0AAW1X8C3_RUBAR</name>